<protein>
    <submittedName>
        <fullName evidence="2">Uncharacterized protein</fullName>
    </submittedName>
</protein>
<dbReference type="EMBL" id="ML769626">
    <property type="protein sequence ID" value="KAE9391379.1"/>
    <property type="molecule type" value="Genomic_DNA"/>
</dbReference>
<proteinExistence type="predicted"/>
<feature type="transmembrane region" description="Helical" evidence="1">
    <location>
        <begin position="260"/>
        <end position="284"/>
    </location>
</feature>
<keyword evidence="1" id="KW-0472">Membrane</keyword>
<feature type="transmembrane region" description="Helical" evidence="1">
    <location>
        <begin position="181"/>
        <end position="203"/>
    </location>
</feature>
<name>A0A6A4GZK3_9AGAR</name>
<feature type="transmembrane region" description="Helical" evidence="1">
    <location>
        <begin position="107"/>
        <end position="130"/>
    </location>
</feature>
<keyword evidence="1" id="KW-1133">Transmembrane helix</keyword>
<dbReference type="OrthoDB" id="2744793at2759"/>
<keyword evidence="1" id="KW-0812">Transmembrane</keyword>
<dbReference type="AlphaFoldDB" id="A0A6A4GZK3"/>
<organism evidence="2 3">
    <name type="scientific">Gymnopus androsaceus JB14</name>
    <dbReference type="NCBI Taxonomy" id="1447944"/>
    <lineage>
        <taxon>Eukaryota</taxon>
        <taxon>Fungi</taxon>
        <taxon>Dikarya</taxon>
        <taxon>Basidiomycota</taxon>
        <taxon>Agaricomycotina</taxon>
        <taxon>Agaricomycetes</taxon>
        <taxon>Agaricomycetidae</taxon>
        <taxon>Agaricales</taxon>
        <taxon>Marasmiineae</taxon>
        <taxon>Omphalotaceae</taxon>
        <taxon>Gymnopus</taxon>
    </lineage>
</organism>
<keyword evidence="3" id="KW-1185">Reference proteome</keyword>
<feature type="transmembrane region" description="Helical" evidence="1">
    <location>
        <begin position="57"/>
        <end position="87"/>
    </location>
</feature>
<feature type="transmembrane region" description="Helical" evidence="1">
    <location>
        <begin position="20"/>
        <end position="45"/>
    </location>
</feature>
<feature type="transmembrane region" description="Helical" evidence="1">
    <location>
        <begin position="142"/>
        <end position="161"/>
    </location>
</feature>
<accession>A0A6A4GZK3</accession>
<evidence type="ECO:0000313" key="3">
    <source>
        <dbReference type="Proteomes" id="UP000799118"/>
    </source>
</evidence>
<gene>
    <name evidence="2" type="ORF">BT96DRAFT_1024104</name>
</gene>
<dbReference type="Proteomes" id="UP000799118">
    <property type="component" value="Unassembled WGS sequence"/>
</dbReference>
<feature type="transmembrane region" description="Helical" evidence="1">
    <location>
        <begin position="224"/>
        <end position="248"/>
    </location>
</feature>
<reference evidence="2" key="1">
    <citation type="journal article" date="2019" name="Environ. Microbiol.">
        <title>Fungal ecological strategies reflected in gene transcription - a case study of two litter decomposers.</title>
        <authorList>
            <person name="Barbi F."/>
            <person name="Kohler A."/>
            <person name="Barry K."/>
            <person name="Baskaran P."/>
            <person name="Daum C."/>
            <person name="Fauchery L."/>
            <person name="Ihrmark K."/>
            <person name="Kuo A."/>
            <person name="LaButti K."/>
            <person name="Lipzen A."/>
            <person name="Morin E."/>
            <person name="Grigoriev I.V."/>
            <person name="Henrissat B."/>
            <person name="Lindahl B."/>
            <person name="Martin F."/>
        </authorList>
    </citation>
    <scope>NUCLEOTIDE SEQUENCE</scope>
    <source>
        <strain evidence="2">JB14</strain>
    </source>
</reference>
<evidence type="ECO:0000256" key="1">
    <source>
        <dbReference type="SAM" id="Phobius"/>
    </source>
</evidence>
<sequence>MTSEEAQQLALIGGNNYANLTFVIFGSTLLGVYLLAFAIGMRVLFTKKNGKATKVLTGFLMVAFVFTMLFISGTILFELVLLKFGLIKSAPDGLAAQQLAASAKPILGIWNAIIVWSVNLSILIADGIIVWRAYALWLNHRIVKWILIVILLADIALTFADTITDTVEETLESNSILTLDYISVVVSLIVNIVATSLIAYRAWTYYRSTRSISTRNKRSQVEAILLLCIESGAILGIVQLLTLILQALDIRAVPLSPITYATGLFSILYAYTVVLNPLALVILVQTENTYESSYHSSRDLPTVGESLTDVVGREDIAMGGYSSASRASRVSFYTSTV</sequence>
<evidence type="ECO:0000313" key="2">
    <source>
        <dbReference type="EMBL" id="KAE9391379.1"/>
    </source>
</evidence>